<dbReference type="EMBL" id="JAGIYQ010000002">
    <property type="protein sequence ID" value="MBP0724518.1"/>
    <property type="molecule type" value="Genomic_DNA"/>
</dbReference>
<gene>
    <name evidence="1" type="ORF">J5Y03_04870</name>
</gene>
<dbReference type="AlphaFoldDB" id="A0A940SJR9"/>
<keyword evidence="2" id="KW-1185">Reference proteome</keyword>
<proteinExistence type="predicted"/>
<name>A0A940SJR9_9BACI</name>
<dbReference type="RefSeq" id="WP_209403083.1">
    <property type="nucleotide sequence ID" value="NZ_JAGIYQ010000002.1"/>
</dbReference>
<evidence type="ECO:0000313" key="1">
    <source>
        <dbReference type="EMBL" id="MBP0724518.1"/>
    </source>
</evidence>
<evidence type="ECO:0008006" key="3">
    <source>
        <dbReference type="Google" id="ProtNLM"/>
    </source>
</evidence>
<sequence>MKKIVYLLLILLFCYSIFFDLRVGTIPNHSLLQSKQTITTTSKNLPASEEIQVKSGDTVLGIVEQLNPHIQKPISEITKDFSLLNNGQAASSIRIGKSYKFPIYEQ</sequence>
<organism evidence="1 2">
    <name type="scientific">Gottfriedia endophytica</name>
    <dbReference type="NCBI Taxonomy" id="2820819"/>
    <lineage>
        <taxon>Bacteria</taxon>
        <taxon>Bacillati</taxon>
        <taxon>Bacillota</taxon>
        <taxon>Bacilli</taxon>
        <taxon>Bacillales</taxon>
        <taxon>Bacillaceae</taxon>
        <taxon>Gottfriedia</taxon>
    </lineage>
</organism>
<protein>
    <recommendedName>
        <fullName evidence="3">LysM domain-containing protein</fullName>
    </recommendedName>
</protein>
<reference evidence="1" key="1">
    <citation type="submission" date="2021-04" db="EMBL/GenBank/DDBJ databases">
        <title>Genome seq and assembly of Bacillus sp.</title>
        <authorList>
            <person name="Chhetri G."/>
        </authorList>
    </citation>
    <scope>NUCLEOTIDE SEQUENCE</scope>
    <source>
        <strain evidence="1">RG28</strain>
    </source>
</reference>
<evidence type="ECO:0000313" key="2">
    <source>
        <dbReference type="Proteomes" id="UP000682134"/>
    </source>
</evidence>
<accession>A0A940SJR9</accession>
<dbReference type="Proteomes" id="UP000682134">
    <property type="component" value="Unassembled WGS sequence"/>
</dbReference>
<comment type="caution">
    <text evidence="1">The sequence shown here is derived from an EMBL/GenBank/DDBJ whole genome shotgun (WGS) entry which is preliminary data.</text>
</comment>